<accession>A0ABS8AKA4</accession>
<keyword evidence="5" id="KW-1185">Reference proteome</keyword>
<dbReference type="InterPro" id="IPR054215">
    <property type="entry name" value="DUF6923"/>
</dbReference>
<sequence>MLALSPQKAQAQSEGTAFSCDGTFYQIRQIGTGATAYSALYVVDRSTAAYSTSVFTFGGTNNTGNLGVVVNALGYNPQDSYLYAITYPADNNATFLNATTGIHLYRIGRGGIRDLGKTNLPLAQYNSGSIDKQGNMYLTTRNSAGQFLNTLFRLKLSDFSTVLTSHDELPLVQPNGTAATADYTDIAYSPTTNKLYGSSELDNLFSIEIVTDAQNVTRAVQTPIASASTSTQILGSNFFDIAGNLYSYSNTGGIYSINLTNGTSTLISSVDAAPNSDGASCINPSERIDVVKEFTGLAVSNNGQTGGNRRTYYDISFAIRVKNTGTTTITNVQVSDFLDNTFGATPYTIQTAPAVTNFSINSGAVPTLAANAAFDGATTDADLLSGNQSLTAGQSALITFTARLTFAGGTPTIPNTIFNNSAYASTTSGTGNQGHIKLSNGTVIPPGNLLAQDQSTNSGGLPLTANGDTPSPTPVRLTAAIQGTVFEDVNYGGGAGRNQPNSSGQGTAARVELYSVVSAGGVDTYTYLNATTTDANGNYIFTTTTGTNNLAANTTYGIRVVNNSVRSTRPGSTSALLPVQTFRTDATTATLAEVTDRVGGEQPDEADYGNGGTGTLPLSGADATQEIQTITKVLTPASGPRVGIDFGFNFDVVVNTNNTGQGSLRQFITNSNTLTNENLAQTSPLAGGTLTAGTEYAVFMLSDGRTTGTALPGLRLGTPAPTTYNATTGVFTFNVTGSTLPTITDNNTAIDGKLQSRLTGEDAAVSATSTGAEIALNFSANPPTTKGVGGLSTTGANTRFASLSLSNAQNSSLDIAGGFASDGSAVTFVLASSAGSIVTDVTTANNAVASVLLLNGATDISVTNNILRTGKASTATASTFAFDGAGILISNSSGNTITGNTISGNAGYGIEFQAAGSAVNDGNTISGNTITGNGASTLQTRDAGISIARGNNNLISANTITGNSGDGIMAMTGTSGNRFSQNNTSGNNGSGVTGNLGIDLSADATINGDGVSLNANGKTASTGANGVLNFPVFTQATISGTNLLVTGYSRTGAVIEFFIASADPTNFGEGATYFATATENTSADVDRRIGTYSGVVGNMGLNQGSETNASRFAFSIPVTAAQITSLTTNKLTATATVPATVDGLNVGNTSEFSGIITVTNNAPLPVELTTFEARAVGQNAQLTWTTASEKNNDHFVVERAYGEQAFTQIATVKGAGTSLQEHSYSFTDAGIGAKNVGTIYYRLKQIDTDGTVNQGPVRTLIFTGEKAADAGVYPNPVVADTKLDLTALPAGSYQVSIVDMTGRTLSTETYAGGIRHPFAVRELTAGSYLVVVRGNNVKLTKRIVKN</sequence>
<dbReference type="SMART" id="SM00710">
    <property type="entry name" value="PbH1"/>
    <property type="match status" value="6"/>
</dbReference>
<dbReference type="Pfam" id="PF21959">
    <property type="entry name" value="DUF6923"/>
    <property type="match status" value="1"/>
</dbReference>
<reference evidence="4" key="1">
    <citation type="submission" date="2021-10" db="EMBL/GenBank/DDBJ databases">
        <authorList>
            <person name="Dean J.D."/>
            <person name="Kim M.K."/>
            <person name="Newey C.N."/>
            <person name="Stoker T.S."/>
            <person name="Thompson D.W."/>
            <person name="Grose J.H."/>
        </authorList>
    </citation>
    <scope>NUCLEOTIDE SEQUENCE</scope>
    <source>
        <strain evidence="4">BT178</strain>
    </source>
</reference>
<dbReference type="InterPro" id="IPR026444">
    <property type="entry name" value="Secre_tail"/>
</dbReference>
<evidence type="ECO:0000259" key="1">
    <source>
        <dbReference type="Pfam" id="PF13229"/>
    </source>
</evidence>
<dbReference type="Pfam" id="PF18962">
    <property type="entry name" value="Por_Secre_tail"/>
    <property type="match status" value="1"/>
</dbReference>
<feature type="domain" description="Secretion system C-terminal sorting" evidence="2">
    <location>
        <begin position="1272"/>
        <end position="1344"/>
    </location>
</feature>
<dbReference type="EMBL" id="JAJADR010000001">
    <property type="protein sequence ID" value="MCB2406522.1"/>
    <property type="molecule type" value="Genomic_DNA"/>
</dbReference>
<dbReference type="InterPro" id="IPR011050">
    <property type="entry name" value="Pectin_lyase_fold/virulence"/>
</dbReference>
<gene>
    <name evidence="4" type="ORF">LGH74_00910</name>
</gene>
<dbReference type="InterPro" id="IPR006626">
    <property type="entry name" value="PbH1"/>
</dbReference>
<dbReference type="Proteomes" id="UP001165296">
    <property type="component" value="Unassembled WGS sequence"/>
</dbReference>
<dbReference type="NCBIfam" id="TIGR03804">
    <property type="entry name" value="para_beta_helix"/>
    <property type="match status" value="1"/>
</dbReference>
<dbReference type="NCBIfam" id="TIGR04183">
    <property type="entry name" value="Por_Secre_tail"/>
    <property type="match status" value="1"/>
</dbReference>
<dbReference type="InterPro" id="IPR022441">
    <property type="entry name" value="Para_beta_helix_rpt-2"/>
</dbReference>
<dbReference type="SUPFAM" id="SSF51126">
    <property type="entry name" value="Pectin lyase-like"/>
    <property type="match status" value="1"/>
</dbReference>
<dbReference type="SUPFAM" id="SSF69322">
    <property type="entry name" value="Tricorn protease domain 2"/>
    <property type="match status" value="1"/>
</dbReference>
<evidence type="ECO:0000259" key="3">
    <source>
        <dbReference type="Pfam" id="PF21959"/>
    </source>
</evidence>
<evidence type="ECO:0000313" key="4">
    <source>
        <dbReference type="EMBL" id="MCB2406522.1"/>
    </source>
</evidence>
<proteinExistence type="predicted"/>
<evidence type="ECO:0000259" key="2">
    <source>
        <dbReference type="Pfam" id="PF18962"/>
    </source>
</evidence>
<dbReference type="InterPro" id="IPR039448">
    <property type="entry name" value="Beta_helix"/>
</dbReference>
<comment type="caution">
    <text evidence="4">The sequence shown here is derived from an EMBL/GenBank/DDBJ whole genome shotgun (WGS) entry which is preliminary data.</text>
</comment>
<feature type="domain" description="DUF6923" evidence="3">
    <location>
        <begin position="53"/>
        <end position="282"/>
    </location>
</feature>
<dbReference type="Pfam" id="PF13229">
    <property type="entry name" value="Beta_helix"/>
    <property type="match status" value="1"/>
</dbReference>
<evidence type="ECO:0000313" key="5">
    <source>
        <dbReference type="Proteomes" id="UP001165296"/>
    </source>
</evidence>
<protein>
    <submittedName>
        <fullName evidence="4">Right-handed parallel beta-helix repeat-containing protein</fullName>
    </submittedName>
</protein>
<dbReference type="Gene3D" id="2.160.20.10">
    <property type="entry name" value="Single-stranded right-handed beta-helix, Pectin lyase-like"/>
    <property type="match status" value="1"/>
</dbReference>
<feature type="domain" description="Right handed beta helix" evidence="1">
    <location>
        <begin position="872"/>
        <end position="1024"/>
    </location>
</feature>
<organism evidence="4 5">
    <name type="scientific">Hymenobacter lucidus</name>
    <dbReference type="NCBI Taxonomy" id="2880930"/>
    <lineage>
        <taxon>Bacteria</taxon>
        <taxon>Pseudomonadati</taxon>
        <taxon>Bacteroidota</taxon>
        <taxon>Cytophagia</taxon>
        <taxon>Cytophagales</taxon>
        <taxon>Hymenobacteraceae</taxon>
        <taxon>Hymenobacter</taxon>
    </lineage>
</organism>
<dbReference type="InterPro" id="IPR012334">
    <property type="entry name" value="Pectin_lyas_fold"/>
</dbReference>
<name>A0ABS8AKA4_9BACT</name>